<proteinExistence type="predicted"/>
<evidence type="ECO:0000313" key="1">
    <source>
        <dbReference type="EMBL" id="MDZ5759098.1"/>
    </source>
</evidence>
<dbReference type="AlphaFoldDB" id="A0AAW9JU50"/>
<organism evidence="1 2">
    <name type="scientific">Carnobacterium maltaromaticum</name>
    <name type="common">Carnobacterium piscicola</name>
    <dbReference type="NCBI Taxonomy" id="2751"/>
    <lineage>
        <taxon>Bacteria</taxon>
        <taxon>Bacillati</taxon>
        <taxon>Bacillota</taxon>
        <taxon>Bacilli</taxon>
        <taxon>Lactobacillales</taxon>
        <taxon>Carnobacteriaceae</taxon>
        <taxon>Carnobacterium</taxon>
    </lineage>
</organism>
<dbReference type="GO" id="GO:0030420">
    <property type="term" value="P:establishment of competence for transformation"/>
    <property type="evidence" value="ECO:0007669"/>
    <property type="project" value="InterPro"/>
</dbReference>
<dbReference type="RefSeq" id="WP_010052771.1">
    <property type="nucleotide sequence ID" value="NZ_CAJGUR010000014.1"/>
</dbReference>
<comment type="caution">
    <text evidence="1">The sequence shown here is derived from an EMBL/GenBank/DDBJ whole genome shotgun (WGS) entry which is preliminary data.</text>
</comment>
<dbReference type="Proteomes" id="UP001290462">
    <property type="component" value="Unassembled WGS sequence"/>
</dbReference>
<gene>
    <name evidence="1" type="ORF">RAK27_10555</name>
</gene>
<sequence>MSQKNYQKSVREDIQGYYFKGFNSFRKTVENTKKGVFKETDYAEEANFKFAEYQLSSLTIELKNHATFISESEEEEFVLIGKNTLYIQNISYLEGTYQTIIHRIGQKPVKTREKTADIMTRYFNQQGINYETIQSIGKLLEITKYCPYLLGDICFLPDFGRKQAGTSWLALHHVITGQSHSVTNQTYLFCRNNYRIIIPISYKSFKKRVENATLLYHVQKSAFNLFSQFFEIEWLMKKEQPLNIIHQSLLKIQYKLPNYSLPELIEYLKYSWISDSLKKNFGVEDPYLHQVRALLDIPLRLGRKEKESQRTNYLEEKEEFKM</sequence>
<protein>
    <submittedName>
        <fullName evidence="1">Competence protein ComK</fullName>
    </submittedName>
</protein>
<reference evidence="1" key="1">
    <citation type="submission" date="2023-08" db="EMBL/GenBank/DDBJ databases">
        <title>Genomic characterization of piscicolin 126 produced by Carnobacterium maltaromaticum CM22 strain isolated from salmon (Salmo salar).</title>
        <authorList>
            <person name="Gonzalez-Gragera E."/>
            <person name="Garcia-Lopez J.D."/>
            <person name="Teso-Perez C."/>
            <person name="Gimenez-Hernandez I."/>
            <person name="Peralta-Sanchez J.M."/>
            <person name="Valdivia E."/>
            <person name="Montalban-Lopez M."/>
            <person name="Martin-Platero A.M."/>
            <person name="Banos A."/>
            <person name="Martinez-Bueno M."/>
        </authorList>
    </citation>
    <scope>NUCLEOTIDE SEQUENCE</scope>
    <source>
        <strain evidence="1">CM22</strain>
    </source>
</reference>
<dbReference type="EMBL" id="JAVBVO010000003">
    <property type="protein sequence ID" value="MDZ5759098.1"/>
    <property type="molecule type" value="Genomic_DNA"/>
</dbReference>
<accession>A0AAW9JU50</accession>
<dbReference type="Pfam" id="PF06338">
    <property type="entry name" value="ComK"/>
    <property type="match status" value="1"/>
</dbReference>
<evidence type="ECO:0000313" key="2">
    <source>
        <dbReference type="Proteomes" id="UP001290462"/>
    </source>
</evidence>
<dbReference type="InterPro" id="IPR010461">
    <property type="entry name" value="ComK"/>
</dbReference>
<name>A0AAW9JU50_CARML</name>